<keyword evidence="3" id="KW-1185">Reference proteome</keyword>
<dbReference type="Pfam" id="PF07238">
    <property type="entry name" value="PilZ"/>
    <property type="match status" value="1"/>
</dbReference>
<evidence type="ECO:0000313" key="3">
    <source>
        <dbReference type="Proteomes" id="UP000509568"/>
    </source>
</evidence>
<gene>
    <name evidence="2" type="ORF">HWQ56_10135</name>
</gene>
<feature type="domain" description="PilZ" evidence="1">
    <location>
        <begin position="10"/>
        <end position="95"/>
    </location>
</feature>
<dbReference type="InterPro" id="IPR009875">
    <property type="entry name" value="PilZ_domain"/>
</dbReference>
<dbReference type="GO" id="GO:0035438">
    <property type="term" value="F:cyclic-di-GMP binding"/>
    <property type="evidence" value="ECO:0007669"/>
    <property type="project" value="InterPro"/>
</dbReference>
<dbReference type="KEGG" id="pez:HWQ56_10135"/>
<dbReference type="AlphaFoldDB" id="A0A7D5H2U0"/>
<dbReference type="SUPFAM" id="SSF141371">
    <property type="entry name" value="PilZ domain-like"/>
    <property type="match status" value="1"/>
</dbReference>
<name>A0A7D5H2U0_9PSED</name>
<sequence length="99" mass="10937">MSQIDRDFAEKRDFIRMTVNAKVFLKVDGQRIVGVCRDLSSTGMQIEARSSLRVGDIIGIHLPSEHAALRDLEAQVEVVRVEELGAGLQTLGLSILQMS</sequence>
<evidence type="ECO:0000313" key="2">
    <source>
        <dbReference type="EMBL" id="QKZ04122.1"/>
    </source>
</evidence>
<dbReference type="Proteomes" id="UP000509568">
    <property type="component" value="Chromosome"/>
</dbReference>
<dbReference type="EMBL" id="CP056030">
    <property type="protein sequence ID" value="QKZ04122.1"/>
    <property type="molecule type" value="Genomic_DNA"/>
</dbReference>
<dbReference type="RefSeq" id="WP_158157959.1">
    <property type="nucleotide sequence ID" value="NZ_CP056030.1"/>
</dbReference>
<proteinExistence type="predicted"/>
<protein>
    <submittedName>
        <fullName evidence="2">PilZ domain-containing protein</fullName>
    </submittedName>
</protein>
<accession>A0A7D5H2U0</accession>
<reference evidence="2 3" key="1">
    <citation type="submission" date="2020-06" db="EMBL/GenBank/DDBJ databases">
        <title>Pseudomonas eucalypticola sp. nov., an endophyte of Eucalyptus dunnii leaves with biocontrol ability of eucalyptus leaf blight.</title>
        <authorList>
            <person name="Liu Y."/>
            <person name="Song Z."/>
            <person name="Zeng H."/>
            <person name="Lu M."/>
            <person name="Wang X."/>
            <person name="Lian X."/>
            <person name="Zhang Q."/>
        </authorList>
    </citation>
    <scope>NUCLEOTIDE SEQUENCE [LARGE SCALE GENOMIC DNA]</scope>
    <source>
        <strain evidence="2 3">NP-1</strain>
    </source>
</reference>
<dbReference type="Gene3D" id="2.40.10.220">
    <property type="entry name" value="predicted glycosyltransferase like domains"/>
    <property type="match status" value="1"/>
</dbReference>
<evidence type="ECO:0000259" key="1">
    <source>
        <dbReference type="Pfam" id="PF07238"/>
    </source>
</evidence>
<organism evidence="2 3">
    <name type="scientific">Pseudomonas eucalypticola</name>
    <dbReference type="NCBI Taxonomy" id="2599595"/>
    <lineage>
        <taxon>Bacteria</taxon>
        <taxon>Pseudomonadati</taxon>
        <taxon>Pseudomonadota</taxon>
        <taxon>Gammaproteobacteria</taxon>
        <taxon>Pseudomonadales</taxon>
        <taxon>Pseudomonadaceae</taxon>
        <taxon>Pseudomonas</taxon>
    </lineage>
</organism>